<dbReference type="PROSITE" id="PS51035">
    <property type="entry name" value="BAG"/>
    <property type="match status" value="1"/>
</dbReference>
<reference evidence="3" key="1">
    <citation type="submission" date="2019-08" db="EMBL/GenBank/DDBJ databases">
        <title>The genome of the North American firefly Photinus pyralis.</title>
        <authorList>
            <consortium name="Photinus pyralis genome working group"/>
            <person name="Fallon T.R."/>
            <person name="Sander Lower S.E."/>
            <person name="Weng J.-K."/>
        </authorList>
    </citation>
    <scope>NUCLEOTIDE SEQUENCE</scope>
    <source>
        <strain evidence="3">TRF0915ILg1</strain>
        <tissue evidence="3">Whole body</tissue>
    </source>
</reference>
<feature type="region of interest" description="Disordered" evidence="1">
    <location>
        <begin position="95"/>
        <end position="126"/>
    </location>
</feature>
<feature type="compositionally biased region" description="Acidic residues" evidence="1">
    <location>
        <begin position="343"/>
        <end position="356"/>
    </location>
</feature>
<dbReference type="OrthoDB" id="333905at2759"/>
<evidence type="ECO:0000313" key="4">
    <source>
        <dbReference type="Proteomes" id="UP000801492"/>
    </source>
</evidence>
<feature type="compositionally biased region" description="Polar residues" evidence="1">
    <location>
        <begin position="13"/>
        <end position="24"/>
    </location>
</feature>
<sequence>MGGKNSKTELNRSKSFSTFGRSSQRSLFQKSKLALNQINKKLKNDSINHDEIKAQLEKVEKDLCEISPTVKEKNHQKHEDVLKYFQETKKQFEEKAQRIEQTLQAEQTPPEAEDSKPENTENPQTVELKLIKVFHSSENLNVEARNDVSKDEEDVELRKPSDTKKGLDIIEEVATSPKVKFGVQVMPIDPRVSQQLLKRNTLPVNEAPKEEFKKIRNISDSGVSEWKEKHEKFQANISYPSSPSADKKMELGTLEKRELDATALKTIESITKDVDDLENNLKYFKGKKWDTNYMELHKLLINNLIQLDNVQVHGDSVVKQERKIVVKRIQELIKILECLGEQEENSSNEENEEVDSNEGLNNKSEKIVKKQEEIINLEGKPVTATAI</sequence>
<dbReference type="SMART" id="SM00264">
    <property type="entry name" value="BAG"/>
    <property type="match status" value="1"/>
</dbReference>
<protein>
    <recommendedName>
        <fullName evidence="2">BAG domain-containing protein</fullName>
    </recommendedName>
</protein>
<proteinExistence type="predicted"/>
<dbReference type="InterPro" id="IPR036533">
    <property type="entry name" value="BAG_dom_sf"/>
</dbReference>
<dbReference type="SUPFAM" id="SSF63491">
    <property type="entry name" value="BAG domain"/>
    <property type="match status" value="1"/>
</dbReference>
<dbReference type="InterPro" id="IPR003103">
    <property type="entry name" value="BAG_domain"/>
</dbReference>
<evidence type="ECO:0000256" key="1">
    <source>
        <dbReference type="SAM" id="MobiDB-lite"/>
    </source>
</evidence>
<gene>
    <name evidence="3" type="ORF">ILUMI_00117</name>
</gene>
<dbReference type="Proteomes" id="UP000801492">
    <property type="component" value="Unassembled WGS sequence"/>
</dbReference>
<name>A0A8K0DHW7_IGNLU</name>
<accession>A0A8K0DHW7</accession>
<comment type="caution">
    <text evidence="3">The sequence shown here is derived from an EMBL/GenBank/DDBJ whole genome shotgun (WGS) entry which is preliminary data.</text>
</comment>
<organism evidence="3 4">
    <name type="scientific">Ignelater luminosus</name>
    <name type="common">Cucubano</name>
    <name type="synonym">Pyrophorus luminosus</name>
    <dbReference type="NCBI Taxonomy" id="2038154"/>
    <lineage>
        <taxon>Eukaryota</taxon>
        <taxon>Metazoa</taxon>
        <taxon>Ecdysozoa</taxon>
        <taxon>Arthropoda</taxon>
        <taxon>Hexapoda</taxon>
        <taxon>Insecta</taxon>
        <taxon>Pterygota</taxon>
        <taxon>Neoptera</taxon>
        <taxon>Endopterygota</taxon>
        <taxon>Coleoptera</taxon>
        <taxon>Polyphaga</taxon>
        <taxon>Elateriformia</taxon>
        <taxon>Elateroidea</taxon>
        <taxon>Elateridae</taxon>
        <taxon>Agrypninae</taxon>
        <taxon>Pyrophorini</taxon>
        <taxon>Ignelater</taxon>
    </lineage>
</organism>
<evidence type="ECO:0000313" key="3">
    <source>
        <dbReference type="EMBL" id="KAF2906054.1"/>
    </source>
</evidence>
<feature type="region of interest" description="Disordered" evidence="1">
    <location>
        <begin position="343"/>
        <end position="365"/>
    </location>
</feature>
<dbReference type="Pfam" id="PF02179">
    <property type="entry name" value="BAG"/>
    <property type="match status" value="1"/>
</dbReference>
<feature type="compositionally biased region" description="Basic and acidic residues" evidence="1">
    <location>
        <begin position="1"/>
        <end position="12"/>
    </location>
</feature>
<evidence type="ECO:0000259" key="2">
    <source>
        <dbReference type="PROSITE" id="PS51035"/>
    </source>
</evidence>
<keyword evidence="4" id="KW-1185">Reference proteome</keyword>
<feature type="domain" description="BAG" evidence="2">
    <location>
        <begin position="263"/>
        <end position="340"/>
    </location>
</feature>
<dbReference type="Gene3D" id="1.20.58.120">
    <property type="entry name" value="BAG domain"/>
    <property type="match status" value="1"/>
</dbReference>
<dbReference type="AlphaFoldDB" id="A0A8K0DHW7"/>
<dbReference type="EMBL" id="VTPC01000029">
    <property type="protein sequence ID" value="KAF2906054.1"/>
    <property type="molecule type" value="Genomic_DNA"/>
</dbReference>
<dbReference type="GO" id="GO:0051087">
    <property type="term" value="F:protein-folding chaperone binding"/>
    <property type="evidence" value="ECO:0007669"/>
    <property type="project" value="InterPro"/>
</dbReference>
<feature type="region of interest" description="Disordered" evidence="1">
    <location>
        <begin position="1"/>
        <end position="24"/>
    </location>
</feature>